<dbReference type="RefSeq" id="WP_099518860.1">
    <property type="nucleotide sequence ID" value="NZ_CP016808.1"/>
</dbReference>
<protein>
    <submittedName>
        <fullName evidence="1">Uncharacterized protein</fullName>
    </submittedName>
</protein>
<proteinExistence type="predicted"/>
<organism evidence="1">
    <name type="scientific">Paenibacillus sp. BIHB 4019</name>
    <dbReference type="NCBI Taxonomy" id="1870819"/>
    <lineage>
        <taxon>Bacteria</taxon>
        <taxon>Bacillati</taxon>
        <taxon>Bacillota</taxon>
        <taxon>Bacilli</taxon>
        <taxon>Bacillales</taxon>
        <taxon>Paenibacillaceae</taxon>
        <taxon>Paenibacillus</taxon>
    </lineage>
</organism>
<dbReference type="AlphaFoldDB" id="A0A1B2DJ11"/>
<gene>
    <name evidence="1" type="ORF">BBD42_15305</name>
</gene>
<name>A0A1B2DJ11_9BACL</name>
<reference evidence="1" key="1">
    <citation type="submission" date="2016-08" db="EMBL/GenBank/DDBJ databases">
        <title>Complete Genome Seqeunce of Paenibacillus sp. BIHB 4019 from tea rhizoplane.</title>
        <authorList>
            <person name="Thakur R."/>
            <person name="Swarnkar M.K."/>
            <person name="Gulati A."/>
        </authorList>
    </citation>
    <scope>NUCLEOTIDE SEQUENCE [LARGE SCALE GENOMIC DNA]</scope>
    <source>
        <strain evidence="1">BIHB4019</strain>
    </source>
</reference>
<dbReference type="EMBL" id="CP016808">
    <property type="protein sequence ID" value="ANY67679.1"/>
    <property type="molecule type" value="Genomic_DNA"/>
</dbReference>
<accession>A0A1B2DJ11</accession>
<evidence type="ECO:0000313" key="1">
    <source>
        <dbReference type="EMBL" id="ANY67679.1"/>
    </source>
</evidence>
<sequence length="61" mass="6636">MTLGDALRALDAGKSVVSNVGKTYRREDVAPINWIGEYAASFRSAGMTEGERRGTFKNADQ</sequence>